<dbReference type="GO" id="GO:0000731">
    <property type="term" value="P:DNA synthesis involved in DNA repair"/>
    <property type="evidence" value="ECO:0007669"/>
    <property type="project" value="TreeGrafter"/>
</dbReference>
<evidence type="ECO:0000313" key="4">
    <source>
        <dbReference type="Proteomes" id="UP000033220"/>
    </source>
</evidence>
<dbReference type="PANTHER" id="PTHR32182:SF23">
    <property type="entry name" value="ATP BINDING PROTEIN"/>
    <property type="match status" value="1"/>
</dbReference>
<protein>
    <submittedName>
        <fullName evidence="3">ATPase</fullName>
    </submittedName>
</protein>
<proteinExistence type="predicted"/>
<feature type="domain" description="Rad50/SbcC-type AAA" evidence="2">
    <location>
        <begin position="5"/>
        <end position="196"/>
    </location>
</feature>
<dbReference type="Gene3D" id="3.40.50.300">
    <property type="entry name" value="P-loop containing nucleotide triphosphate hydrolases"/>
    <property type="match status" value="2"/>
</dbReference>
<reference evidence="3 4" key="1">
    <citation type="submission" date="2012-02" db="EMBL/GenBank/DDBJ databases">
        <title>Shotgun genome sequence of Phaeospirillum photometricum DSM 122.</title>
        <authorList>
            <person name="Duquesne K."/>
            <person name="Sturgis J."/>
        </authorList>
    </citation>
    <scope>NUCLEOTIDE SEQUENCE [LARGE SCALE GENOMIC DNA]</scope>
    <source>
        <strain evidence="4">DSM122</strain>
    </source>
</reference>
<sequence>MRIDQLRLKNYRMFEEINFSFDPSFNLFIGDNGSGKTSLLEALSVAASSWFLGLRGYDSRHIQQEDVRLVACKHPGGIHFEACFPVEVIALGDVSRFPVEWSCALASRTGRATVRGAKLIKSHAFEAGNDVLAGKEIVLPVISYYGTQRLWKEPRPSQKKNIIKLPETLPQQHGLSRLEGYRDSVDPRISILQLEKWIARQSWISFQQRQDTALFVAVKQAILACLEGGQDLYFDAERGEVIVVCEESGALPLAQLSDGQRVMVALVADLAQKIARLNPHLGEAALVETPGVVLIDDLDLHLHPRWQRRVVGDLRRTFPRVQFFATAHSPQIIGEIEPRHVIALDRRSLQSSETLEHESGWILRPVMEASEPPLDLRDSLEDLERLLKAGDLVAAKECLERLRDGYGPNRP</sequence>
<dbReference type="GO" id="GO:0006302">
    <property type="term" value="P:double-strand break repair"/>
    <property type="evidence" value="ECO:0007669"/>
    <property type="project" value="InterPro"/>
</dbReference>
<dbReference type="PATRIC" id="fig|1150469.3.peg.3275"/>
<dbReference type="InterPro" id="IPR038729">
    <property type="entry name" value="Rad50/SbcC_AAA"/>
</dbReference>
<dbReference type="SUPFAM" id="SSF52540">
    <property type="entry name" value="P-loop containing nucleoside triphosphate hydrolases"/>
    <property type="match status" value="1"/>
</dbReference>
<dbReference type="Pfam" id="PF13304">
    <property type="entry name" value="AAA_21"/>
    <property type="match status" value="1"/>
</dbReference>
<evidence type="ECO:0000259" key="1">
    <source>
        <dbReference type="Pfam" id="PF13304"/>
    </source>
</evidence>
<evidence type="ECO:0000259" key="2">
    <source>
        <dbReference type="Pfam" id="PF13476"/>
    </source>
</evidence>
<dbReference type="GO" id="GO:0005524">
    <property type="term" value="F:ATP binding"/>
    <property type="evidence" value="ECO:0007669"/>
    <property type="project" value="InterPro"/>
</dbReference>
<dbReference type="HOGENOM" id="CLU_033429_1_1_5"/>
<dbReference type="AlphaFoldDB" id="H6SPK3"/>
<dbReference type="OrthoDB" id="7343713at2"/>
<dbReference type="Proteomes" id="UP000033220">
    <property type="component" value="Chromosome DSM 122"/>
</dbReference>
<dbReference type="Pfam" id="PF13476">
    <property type="entry name" value="AAA_23"/>
    <property type="match status" value="1"/>
</dbReference>
<dbReference type="STRING" id="1150469.RSPPHO_02902"/>
<dbReference type="InterPro" id="IPR003959">
    <property type="entry name" value="ATPase_AAA_core"/>
</dbReference>
<dbReference type="eggNOG" id="COG3950">
    <property type="taxonomic scope" value="Bacteria"/>
</dbReference>
<name>H6SPK3_PARPM</name>
<gene>
    <name evidence="3" type="ORF">RSPPHO_02902</name>
</gene>
<feature type="domain" description="ATPase AAA-type core" evidence="1">
    <location>
        <begin position="239"/>
        <end position="333"/>
    </location>
</feature>
<dbReference type="GO" id="GO:0016887">
    <property type="term" value="F:ATP hydrolysis activity"/>
    <property type="evidence" value="ECO:0007669"/>
    <property type="project" value="InterPro"/>
</dbReference>
<keyword evidence="4" id="KW-1185">Reference proteome</keyword>
<dbReference type="InterPro" id="IPR027417">
    <property type="entry name" value="P-loop_NTPase"/>
</dbReference>
<dbReference type="PANTHER" id="PTHR32182">
    <property type="entry name" value="DNA REPLICATION AND REPAIR PROTEIN RECF"/>
    <property type="match status" value="1"/>
</dbReference>
<organism evidence="3 4">
    <name type="scientific">Pararhodospirillum photometricum DSM 122</name>
    <dbReference type="NCBI Taxonomy" id="1150469"/>
    <lineage>
        <taxon>Bacteria</taxon>
        <taxon>Pseudomonadati</taxon>
        <taxon>Pseudomonadota</taxon>
        <taxon>Alphaproteobacteria</taxon>
        <taxon>Rhodospirillales</taxon>
        <taxon>Rhodospirillaceae</taxon>
        <taxon>Pararhodospirillum</taxon>
    </lineage>
</organism>
<dbReference type="EMBL" id="HE663493">
    <property type="protein sequence ID" value="CCG09528.1"/>
    <property type="molecule type" value="Genomic_DNA"/>
</dbReference>
<dbReference type="KEGG" id="rpm:RSPPHO_02902"/>
<accession>H6SPK3</accession>
<dbReference type="RefSeq" id="WP_014416157.1">
    <property type="nucleotide sequence ID" value="NC_017059.1"/>
</dbReference>
<evidence type="ECO:0000313" key="3">
    <source>
        <dbReference type="EMBL" id="CCG09528.1"/>
    </source>
</evidence>